<reference evidence="5" key="1">
    <citation type="journal article" date="2019" name="Int. J. Syst. Evol. Microbiol.">
        <title>The Global Catalogue of Microorganisms (GCM) 10K type strain sequencing project: providing services to taxonomists for standard genome sequencing and annotation.</title>
        <authorList>
            <consortium name="The Broad Institute Genomics Platform"/>
            <consortium name="The Broad Institute Genome Sequencing Center for Infectious Disease"/>
            <person name="Wu L."/>
            <person name="Ma J."/>
        </authorList>
    </citation>
    <scope>NUCLEOTIDE SEQUENCE [LARGE SCALE GENOMIC DNA]</scope>
    <source>
        <strain evidence="5">JCM 17459</strain>
    </source>
</reference>
<sequence>MTLDSPERTLTFPLAKPDGDPLGQPAEFAELRSKCPVSRVDHWDGTKPWLITRYDDCKTAALSHDHLSNNPEFAGYPSGSPALAATIDKERNLRTMDPPEQLTEKAMIQRGLSRRAVEKIRPVVRAYAQKLVDDLDPSGVVDVVDKYTRFIPGYAICELLGVPYDDRDFFAEQGALFLSGDSTAEVAAGAGEKLTAYLEGLVQAKIDAPTDDMLGHLVSKHLVKGAITREQVIGYARMLLAGGFESTANAMALSILALLDNRDQLADFVQNLSDRQYVANAVNELLRFTSPNQTAQRRAVKAEVTIGDQLLSVGDGAIIANASANKDEAKFPDPETLDLRRWNAADHLAFGFGPHQCIGQLLARAELEESLEVLFAAWPNMTRATPIEEIPVGGPHEITFRIRQLDVVLNSTA</sequence>
<dbReference type="Proteomes" id="UP001499841">
    <property type="component" value="Unassembled WGS sequence"/>
</dbReference>
<name>A0ABP6ULI4_9MICO</name>
<organism evidence="4 5">
    <name type="scientific">Georgenia daeguensis</name>
    <dbReference type="NCBI Taxonomy" id="908355"/>
    <lineage>
        <taxon>Bacteria</taxon>
        <taxon>Bacillati</taxon>
        <taxon>Actinomycetota</taxon>
        <taxon>Actinomycetes</taxon>
        <taxon>Micrococcales</taxon>
        <taxon>Bogoriellaceae</taxon>
        <taxon>Georgenia</taxon>
    </lineage>
</organism>
<dbReference type="PRINTS" id="PR00385">
    <property type="entry name" value="P450"/>
</dbReference>
<evidence type="ECO:0000256" key="3">
    <source>
        <dbReference type="SAM" id="MobiDB-lite"/>
    </source>
</evidence>
<protein>
    <submittedName>
        <fullName evidence="4">Cytochrome P450</fullName>
    </submittedName>
</protein>
<evidence type="ECO:0000313" key="5">
    <source>
        <dbReference type="Proteomes" id="UP001499841"/>
    </source>
</evidence>
<dbReference type="SUPFAM" id="SSF48264">
    <property type="entry name" value="Cytochrome P450"/>
    <property type="match status" value="1"/>
</dbReference>
<dbReference type="InterPro" id="IPR002397">
    <property type="entry name" value="Cyt_P450_B"/>
</dbReference>
<dbReference type="RefSeq" id="WP_345044123.1">
    <property type="nucleotide sequence ID" value="NZ_BAABBA010000023.1"/>
</dbReference>
<evidence type="ECO:0000256" key="1">
    <source>
        <dbReference type="ARBA" id="ARBA00010617"/>
    </source>
</evidence>
<dbReference type="PANTHER" id="PTHR46696:SF6">
    <property type="entry name" value="P450, PUTATIVE (EUROFUNG)-RELATED"/>
    <property type="match status" value="1"/>
</dbReference>
<dbReference type="PROSITE" id="PS00086">
    <property type="entry name" value="CYTOCHROME_P450"/>
    <property type="match status" value="1"/>
</dbReference>
<gene>
    <name evidence="4" type="ORF">GCM10022262_35310</name>
</gene>
<keyword evidence="5" id="KW-1185">Reference proteome</keyword>
<keyword evidence="2" id="KW-0408">Iron</keyword>
<dbReference type="EMBL" id="BAABBA010000023">
    <property type="protein sequence ID" value="GAA3509134.1"/>
    <property type="molecule type" value="Genomic_DNA"/>
</dbReference>
<accession>A0ABP6ULI4</accession>
<keyword evidence="2" id="KW-0349">Heme</keyword>
<dbReference type="InterPro" id="IPR017972">
    <property type="entry name" value="Cyt_P450_CS"/>
</dbReference>
<proteinExistence type="inferred from homology"/>
<keyword evidence="2" id="KW-0503">Monooxygenase</keyword>
<feature type="region of interest" description="Disordered" evidence="3">
    <location>
        <begin position="1"/>
        <end position="21"/>
    </location>
</feature>
<dbReference type="Gene3D" id="1.10.630.10">
    <property type="entry name" value="Cytochrome P450"/>
    <property type="match status" value="1"/>
</dbReference>
<dbReference type="InterPro" id="IPR036396">
    <property type="entry name" value="Cyt_P450_sf"/>
</dbReference>
<keyword evidence="2" id="KW-0479">Metal-binding</keyword>
<keyword evidence="2" id="KW-0560">Oxidoreductase</keyword>
<dbReference type="InterPro" id="IPR001128">
    <property type="entry name" value="Cyt_P450"/>
</dbReference>
<dbReference type="Pfam" id="PF00067">
    <property type="entry name" value="p450"/>
    <property type="match status" value="1"/>
</dbReference>
<comment type="caution">
    <text evidence="4">The sequence shown here is derived from an EMBL/GenBank/DDBJ whole genome shotgun (WGS) entry which is preliminary data.</text>
</comment>
<evidence type="ECO:0000256" key="2">
    <source>
        <dbReference type="RuleBase" id="RU000461"/>
    </source>
</evidence>
<dbReference type="PANTHER" id="PTHR46696">
    <property type="entry name" value="P450, PUTATIVE (EUROFUNG)-RELATED"/>
    <property type="match status" value="1"/>
</dbReference>
<dbReference type="PRINTS" id="PR00359">
    <property type="entry name" value="BP450"/>
</dbReference>
<comment type="similarity">
    <text evidence="1 2">Belongs to the cytochrome P450 family.</text>
</comment>
<evidence type="ECO:0000313" key="4">
    <source>
        <dbReference type="EMBL" id="GAA3509134.1"/>
    </source>
</evidence>